<dbReference type="Pfam" id="PF13361">
    <property type="entry name" value="UvrD_C"/>
    <property type="match status" value="1"/>
</dbReference>
<evidence type="ECO:0000313" key="17">
    <source>
        <dbReference type="EMBL" id="MEQ2579904.1"/>
    </source>
</evidence>
<comment type="subunit">
    <text evidence="13">Heterodimer of AddA and AddB/RexB.</text>
</comment>
<evidence type="ECO:0000256" key="6">
    <source>
        <dbReference type="ARBA" id="ARBA00022839"/>
    </source>
</evidence>
<keyword evidence="1 13" id="KW-0540">Nuclease</keyword>
<accession>A0ABV1I3Z7</accession>
<dbReference type="InterPro" id="IPR027417">
    <property type="entry name" value="P-loop_NTPase"/>
</dbReference>
<dbReference type="PROSITE" id="PS51198">
    <property type="entry name" value="UVRD_HELICASE_ATP_BIND"/>
    <property type="match status" value="1"/>
</dbReference>
<evidence type="ECO:0000256" key="14">
    <source>
        <dbReference type="PROSITE-ProRule" id="PRU00560"/>
    </source>
</evidence>
<keyword evidence="2 13" id="KW-0547">Nucleotide-binding</keyword>
<feature type="binding site" evidence="14">
    <location>
        <begin position="24"/>
        <end position="31"/>
    </location>
    <ligand>
        <name>ATP</name>
        <dbReference type="ChEBI" id="CHEBI:30616"/>
    </ligand>
</feature>
<comment type="catalytic activity">
    <reaction evidence="12 13">
        <text>ATP + H2O = ADP + phosphate + H(+)</text>
        <dbReference type="Rhea" id="RHEA:13065"/>
        <dbReference type="ChEBI" id="CHEBI:15377"/>
        <dbReference type="ChEBI" id="CHEBI:15378"/>
        <dbReference type="ChEBI" id="CHEBI:30616"/>
        <dbReference type="ChEBI" id="CHEBI:43474"/>
        <dbReference type="ChEBI" id="CHEBI:456216"/>
        <dbReference type="EC" id="5.6.2.4"/>
    </reaction>
</comment>
<dbReference type="Gene3D" id="3.90.320.10">
    <property type="match status" value="1"/>
</dbReference>
<dbReference type="SUPFAM" id="SSF52540">
    <property type="entry name" value="P-loop containing nucleoside triphosphate hydrolases"/>
    <property type="match status" value="1"/>
</dbReference>
<dbReference type="InterPro" id="IPR011604">
    <property type="entry name" value="PDDEXK-like_dom_sf"/>
</dbReference>
<keyword evidence="10 13" id="KW-0413">Isomerase</keyword>
<keyword evidence="6 13" id="KW-0269">Exonuclease</keyword>
<comment type="caution">
    <text evidence="17">The sequence shown here is derived from an EMBL/GenBank/DDBJ whole genome shotgun (WGS) entry which is preliminary data.</text>
</comment>
<dbReference type="EC" id="3.1.-.-" evidence="13"/>
<keyword evidence="7 13" id="KW-0067">ATP-binding</keyword>
<protein>
    <recommendedName>
        <fullName evidence="13">ATP-dependent helicase/nuclease subunit A</fullName>
        <ecNumber evidence="13">3.1.-.-</ecNumber>
        <ecNumber evidence="13">5.6.2.4</ecNumber>
    </recommendedName>
    <alternativeName>
        <fullName evidence="13">ATP-dependent helicase/nuclease AddA</fullName>
    </alternativeName>
    <alternativeName>
        <fullName evidence="13">DNA 3'-5' helicase AddA</fullName>
    </alternativeName>
</protein>
<keyword evidence="3 13" id="KW-0227">DNA damage</keyword>
<dbReference type="PANTHER" id="PTHR11070">
    <property type="entry name" value="UVRD / RECB / PCRA DNA HELICASE FAMILY MEMBER"/>
    <property type="match status" value="1"/>
</dbReference>
<evidence type="ECO:0000313" key="18">
    <source>
        <dbReference type="Proteomes" id="UP001470288"/>
    </source>
</evidence>
<evidence type="ECO:0000256" key="11">
    <source>
        <dbReference type="ARBA" id="ARBA00034617"/>
    </source>
</evidence>
<dbReference type="PANTHER" id="PTHR11070:SF48">
    <property type="entry name" value="ATP-DEPENDENT HELICASE_NUCLEASE SUBUNIT A"/>
    <property type="match status" value="1"/>
</dbReference>
<evidence type="ECO:0000256" key="12">
    <source>
        <dbReference type="ARBA" id="ARBA00048988"/>
    </source>
</evidence>
<evidence type="ECO:0000256" key="2">
    <source>
        <dbReference type="ARBA" id="ARBA00022741"/>
    </source>
</evidence>
<dbReference type="Gene3D" id="1.10.486.10">
    <property type="entry name" value="PCRA, domain 4"/>
    <property type="match status" value="1"/>
</dbReference>
<dbReference type="NCBIfam" id="TIGR02785">
    <property type="entry name" value="addA_Gpos"/>
    <property type="match status" value="1"/>
</dbReference>
<dbReference type="CDD" id="cd17932">
    <property type="entry name" value="DEXQc_UvrD"/>
    <property type="match status" value="1"/>
</dbReference>
<evidence type="ECO:0000256" key="9">
    <source>
        <dbReference type="ARBA" id="ARBA00023204"/>
    </source>
</evidence>
<comment type="function">
    <text evidence="13">The heterodimer acts as both an ATP-dependent DNA helicase and an ATP-dependent, dual-direction single-stranded exonuclease. Recognizes the chi site generating a DNA molecule suitable for the initiation of homologous recombination. The AddA nuclease domain is required for chi fragment generation; this subunit has the helicase and 3' -&gt; 5' nuclease activities.</text>
</comment>
<dbReference type="PROSITE" id="PS51217">
    <property type="entry name" value="UVRD_HELICASE_CTER"/>
    <property type="match status" value="1"/>
</dbReference>
<dbReference type="InterPro" id="IPR014016">
    <property type="entry name" value="UvrD-like_ATP-bd"/>
</dbReference>
<dbReference type="SUPFAM" id="SSF52980">
    <property type="entry name" value="Restriction endonuclease-like"/>
    <property type="match status" value="1"/>
</dbReference>
<sequence length="1195" mass="137419">MSVVWTEDQRKVINIRNRNLLVSAAAGSGKTAVLVERIVSLITDKEHPVDVDRLLITTFTKAAAGEMKERIGKALSERLKEDPHNEWLQRQESLVHRAQITTIHGFCLYVIRNYFHTIDLAPNFRIADEGEMKLLKQDIAHQIVEEYHRQKDPAFIRFADSYGNGNRGNGLEDMILKLYEYAIASPQPEKWLWSCADAYDMPEDGSWSDFAGQEELLAELHTAAGDLLTEIQKARKLAQLPDGPQAYEEALAQDEQQLTYLVESDSVECFQTRLEGVSYARLPSRRSKAMAGVDDALIDQVMELRSVMKDGLKDLQKQYFDIPSEEQFAQLRATAELVRTYVQVTLSFMERLTAEKRRKNILDFADQEHLALKILTREVDGKLVPSETADLFADYFAEIMVDEYQDSNLVQEAILDSISKSRRGRDNRFMVGDVKQSIYRFRQAEPGLFLEKYARYGTEDGGVRVDLHQNFRSRKEVLDLVNVIFERIMRKEVGGIEYDEEAALKAGAIYPETETTKPELLVLTKEEWEKLEPECRWTKVEAEAHLIAGRIRKLMEEGQVTEDGKLRPVRYGDIVILLRTMSGWSETFVRVLQEEGIPACAQSREGYFQTVEVETVLAYLRILDNPTQEIPLAASMHGLLGGFTSTELAQIRAGEDHPGFYDACRAYAENGEQEELRQKLQRFFTQMENYRQRATYTSVHDLLWEILTETGYLDQIRALPGGEQRLANVEMLLAKARDYEKISYHGLFHFVRYIERMKKYQMDFGEAAMTGKNGEAVQIMSTHHSKGLEFPVVFAAGLGKTFNKQDAREKVVCHNRWGLGLDYVDLDQRMRRATLVKRLIRRQNQQDSLGEELRILYVALTRAKEKLILTGMVPEKVLGEKADEQMSFTQITSADSYFRWIIPALSEDTCGKQSLINVQMVSLETVIREQIRQTMTRELSRTELEQSLLYGKKDEELYNQINERLSWSYPWKMRETARQKYSVTELKKLRMQEESDAAEELYPETDMVPLIPQFIQKTEEKTGAARGTIYHTVMEWLDFEHLIELRGAHVPKMKAELQTLVDAGKLSEEELRAVNPMDLLDLAESDLSERMAEAASRGELFREQPFVMGLPASQVDGSDSDETILIQGIIDAFFYEDGQIVLLDYKTDYVRRASELREKYHAQLEYYEQALSMMTGKKVKEKLIYSFTLGEVIEV</sequence>
<dbReference type="InterPro" id="IPR000212">
    <property type="entry name" value="DNA_helicase_UvrD/REP"/>
</dbReference>
<dbReference type="EC" id="5.6.2.4" evidence="13"/>
<dbReference type="GO" id="GO:0003678">
    <property type="term" value="F:DNA helicase activity"/>
    <property type="evidence" value="ECO:0007669"/>
    <property type="project" value="UniProtKB-EC"/>
</dbReference>
<reference evidence="17 18" key="1">
    <citation type="submission" date="2024-03" db="EMBL/GenBank/DDBJ databases">
        <title>Human intestinal bacterial collection.</title>
        <authorList>
            <person name="Pauvert C."/>
            <person name="Hitch T.C.A."/>
            <person name="Clavel T."/>
        </authorList>
    </citation>
    <scope>NUCLEOTIDE SEQUENCE [LARGE SCALE GENOMIC DNA]</scope>
    <source>
        <strain evidence="17 18">CLA-AA-H78B</strain>
    </source>
</reference>
<dbReference type="Pfam" id="PF00580">
    <property type="entry name" value="UvrD-helicase"/>
    <property type="match status" value="1"/>
</dbReference>
<proteinExistence type="inferred from homology"/>
<dbReference type="Gene3D" id="3.40.50.300">
    <property type="entry name" value="P-loop containing nucleotide triphosphate hydrolases"/>
    <property type="match status" value="4"/>
</dbReference>
<comment type="cofactor">
    <cofactor evidence="13">
        <name>Mg(2+)</name>
        <dbReference type="ChEBI" id="CHEBI:18420"/>
    </cofactor>
</comment>
<dbReference type="GO" id="GO:0016787">
    <property type="term" value="F:hydrolase activity"/>
    <property type="evidence" value="ECO:0007669"/>
    <property type="project" value="UniProtKB-KW"/>
</dbReference>
<dbReference type="InterPro" id="IPR011335">
    <property type="entry name" value="Restrct_endonuc-II-like"/>
</dbReference>
<evidence type="ECO:0000256" key="10">
    <source>
        <dbReference type="ARBA" id="ARBA00023235"/>
    </source>
</evidence>
<evidence type="ECO:0000256" key="7">
    <source>
        <dbReference type="ARBA" id="ARBA00022840"/>
    </source>
</evidence>
<evidence type="ECO:0000256" key="8">
    <source>
        <dbReference type="ARBA" id="ARBA00023125"/>
    </source>
</evidence>
<dbReference type="RefSeq" id="WP_349145047.1">
    <property type="nucleotide sequence ID" value="NZ_JBBMFC010000032.1"/>
</dbReference>
<dbReference type="InterPro" id="IPR014017">
    <property type="entry name" value="DNA_helicase_UvrD-like_C"/>
</dbReference>
<dbReference type="HAMAP" id="MF_01451">
    <property type="entry name" value="AddA"/>
    <property type="match status" value="1"/>
</dbReference>
<evidence type="ECO:0000256" key="1">
    <source>
        <dbReference type="ARBA" id="ARBA00022722"/>
    </source>
</evidence>
<keyword evidence="5 13" id="KW-0347">Helicase</keyword>
<keyword evidence="9 13" id="KW-0234">DNA repair</keyword>
<keyword evidence="18" id="KW-1185">Reference proteome</keyword>
<evidence type="ECO:0000259" key="16">
    <source>
        <dbReference type="PROSITE" id="PS51217"/>
    </source>
</evidence>
<dbReference type="Pfam" id="PF12705">
    <property type="entry name" value="PDDEXK_1"/>
    <property type="match status" value="1"/>
</dbReference>
<evidence type="ECO:0000256" key="13">
    <source>
        <dbReference type="HAMAP-Rule" id="MF_01451"/>
    </source>
</evidence>
<keyword evidence="4 13" id="KW-0378">Hydrolase</keyword>
<evidence type="ECO:0000259" key="15">
    <source>
        <dbReference type="PROSITE" id="PS51198"/>
    </source>
</evidence>
<name>A0ABV1I3Z7_9FIRM</name>
<comment type="catalytic activity">
    <reaction evidence="11 13">
        <text>Couples ATP hydrolysis with the unwinding of duplex DNA by translocating in the 3'-5' direction.</text>
        <dbReference type="EC" id="5.6.2.4"/>
    </reaction>
</comment>
<dbReference type="Proteomes" id="UP001470288">
    <property type="component" value="Unassembled WGS sequence"/>
</dbReference>
<evidence type="ECO:0000256" key="4">
    <source>
        <dbReference type="ARBA" id="ARBA00022801"/>
    </source>
</evidence>
<feature type="domain" description="UvrD-like helicase ATP-binding" evidence="15">
    <location>
        <begin position="3"/>
        <end position="474"/>
    </location>
</feature>
<evidence type="ECO:0000256" key="3">
    <source>
        <dbReference type="ARBA" id="ARBA00022763"/>
    </source>
</evidence>
<gene>
    <name evidence="13 17" type="primary">addA</name>
    <name evidence="17" type="ORF">WMO62_13910</name>
</gene>
<dbReference type="InterPro" id="IPR038726">
    <property type="entry name" value="PDDEXK_AddAB-type"/>
</dbReference>
<dbReference type="EMBL" id="JBBMFC010000032">
    <property type="protein sequence ID" value="MEQ2579904.1"/>
    <property type="molecule type" value="Genomic_DNA"/>
</dbReference>
<organism evidence="17 18">
    <name type="scientific">Hominiventricola aquisgranensis</name>
    <dbReference type="NCBI Taxonomy" id="3133164"/>
    <lineage>
        <taxon>Bacteria</taxon>
        <taxon>Bacillati</taxon>
        <taxon>Bacillota</taxon>
        <taxon>Clostridia</taxon>
        <taxon>Lachnospirales</taxon>
        <taxon>Lachnospiraceae</taxon>
        <taxon>Hominiventricola</taxon>
    </lineage>
</organism>
<comment type="similarity">
    <text evidence="13">Belongs to the helicase family. AddA subfamily.</text>
</comment>
<evidence type="ECO:0000256" key="5">
    <source>
        <dbReference type="ARBA" id="ARBA00022806"/>
    </source>
</evidence>
<keyword evidence="8 13" id="KW-0238">DNA-binding</keyword>
<feature type="domain" description="UvrD-like helicase C-terminal" evidence="16">
    <location>
        <begin position="500"/>
        <end position="787"/>
    </location>
</feature>
<dbReference type="InterPro" id="IPR014152">
    <property type="entry name" value="AddA"/>
</dbReference>